<dbReference type="Proteomes" id="UP000037069">
    <property type="component" value="Unassembled WGS sequence"/>
</dbReference>
<protein>
    <submittedName>
        <fullName evidence="1">Uncharacterized protein</fullName>
    </submittedName>
</protein>
<evidence type="ECO:0000313" key="1">
    <source>
        <dbReference type="EMBL" id="KNC25218.1"/>
    </source>
</evidence>
<comment type="caution">
    <text evidence="1">The sequence shown here is derived from an EMBL/GenBank/DDBJ whole genome shotgun (WGS) entry which is preliminary data.</text>
</comment>
<accession>A0A0L0BYU7</accession>
<keyword evidence="2" id="KW-1185">Reference proteome</keyword>
<name>A0A0L0BYU7_LUCCU</name>
<reference evidence="1 2" key="1">
    <citation type="journal article" date="2015" name="Nat. Commun.">
        <title>Lucilia cuprina genome unlocks parasitic fly biology to underpin future interventions.</title>
        <authorList>
            <person name="Anstead C.A."/>
            <person name="Korhonen P.K."/>
            <person name="Young N.D."/>
            <person name="Hall R.S."/>
            <person name="Jex A.R."/>
            <person name="Murali S.C."/>
            <person name="Hughes D.S."/>
            <person name="Lee S.F."/>
            <person name="Perry T."/>
            <person name="Stroehlein A.J."/>
            <person name="Ansell B.R."/>
            <person name="Breugelmans B."/>
            <person name="Hofmann A."/>
            <person name="Qu J."/>
            <person name="Dugan S."/>
            <person name="Lee S.L."/>
            <person name="Chao H."/>
            <person name="Dinh H."/>
            <person name="Han Y."/>
            <person name="Doddapaneni H.V."/>
            <person name="Worley K.C."/>
            <person name="Muzny D.M."/>
            <person name="Ioannidis P."/>
            <person name="Waterhouse R.M."/>
            <person name="Zdobnov E.M."/>
            <person name="James P.J."/>
            <person name="Bagnall N.H."/>
            <person name="Kotze A.C."/>
            <person name="Gibbs R.A."/>
            <person name="Richards S."/>
            <person name="Batterham P."/>
            <person name="Gasser R.B."/>
        </authorList>
    </citation>
    <scope>NUCLEOTIDE SEQUENCE [LARGE SCALE GENOMIC DNA]</scope>
    <source>
        <strain evidence="1 2">LS</strain>
        <tissue evidence="1">Full body</tissue>
    </source>
</reference>
<organism evidence="1 2">
    <name type="scientific">Lucilia cuprina</name>
    <name type="common">Green bottle fly</name>
    <name type="synonym">Australian sheep blowfly</name>
    <dbReference type="NCBI Taxonomy" id="7375"/>
    <lineage>
        <taxon>Eukaryota</taxon>
        <taxon>Metazoa</taxon>
        <taxon>Ecdysozoa</taxon>
        <taxon>Arthropoda</taxon>
        <taxon>Hexapoda</taxon>
        <taxon>Insecta</taxon>
        <taxon>Pterygota</taxon>
        <taxon>Neoptera</taxon>
        <taxon>Endopterygota</taxon>
        <taxon>Diptera</taxon>
        <taxon>Brachycera</taxon>
        <taxon>Muscomorpha</taxon>
        <taxon>Oestroidea</taxon>
        <taxon>Calliphoridae</taxon>
        <taxon>Luciliinae</taxon>
        <taxon>Lucilia</taxon>
    </lineage>
</organism>
<dbReference type="AlphaFoldDB" id="A0A0L0BYU7"/>
<sequence>MKYAVGSAVLKEKFVYVSIVLQILYWGGVV</sequence>
<gene>
    <name evidence="1" type="ORF">FF38_04240</name>
</gene>
<proteinExistence type="predicted"/>
<dbReference type="EMBL" id="JRES01001139">
    <property type="protein sequence ID" value="KNC25218.1"/>
    <property type="molecule type" value="Genomic_DNA"/>
</dbReference>
<evidence type="ECO:0000313" key="2">
    <source>
        <dbReference type="Proteomes" id="UP000037069"/>
    </source>
</evidence>